<comment type="caution">
    <text evidence="3">The sequence shown here is derived from an EMBL/GenBank/DDBJ whole genome shotgun (WGS) entry which is preliminary data.</text>
</comment>
<dbReference type="InterPro" id="IPR051691">
    <property type="entry name" value="Metab_Enz_Cyan_OpOx_G3PDH"/>
</dbReference>
<dbReference type="InterPro" id="IPR041854">
    <property type="entry name" value="BFD-like_2Fe2S-bd_dom_sf"/>
</dbReference>
<dbReference type="EMBL" id="SNYW01000006">
    <property type="protein sequence ID" value="TDQ84126.1"/>
    <property type="molecule type" value="Genomic_DNA"/>
</dbReference>
<protein>
    <submittedName>
        <fullName evidence="3">2Fe-2S iron-sulfur cluster protein</fullName>
    </submittedName>
</protein>
<dbReference type="InterPro" id="IPR036188">
    <property type="entry name" value="FAD/NAD-bd_sf"/>
</dbReference>
<sequence>MRAAGPGCVINWNGEPLQVSAGESVAAALFRAGHLQLAATRKRHRPLGLSGSFIQGVLGDVDGIPNARLDQVTVRDGMHVARQNTWPSSHFDLLKLLRLVPARLVRGGFEHTRLMPSGTRRYLVWERLLAFLAGEGTLSPVPAAPAVVAGRRIDCDLLVIGGGPEGIGTANAAAHAGRDVVLVTRGSAPARFARLMGITETALDSRVTLLTAHEACAIYRQGHLVLAAPGDGGPAVAIGSNEIVLATGKHSLPPLVRGNTLPGVMDAATALALAAGGAACLGRVVVVGTETREAIAARLHSLGAAVAEIRAVAELKAIKGWNRVTGAVFEHAVPCQTVVHAGPWRSDPNLSFQASGDGLLRLSADALPAHVRMVGSAAAPDERIHWPGKHALDADVCPCMDVSAREIADLLRAGVTHVEEIKRQTSAGMGPCQGFPCWELMAAVIENAAGAPLADRPSHRGPRRAITVAQAAGLSGLVDPLK</sequence>
<dbReference type="Pfam" id="PF04324">
    <property type="entry name" value="Fer2_BFD"/>
    <property type="match status" value="1"/>
</dbReference>
<dbReference type="OrthoDB" id="9801699at2"/>
<evidence type="ECO:0000256" key="1">
    <source>
        <dbReference type="ARBA" id="ARBA00023002"/>
    </source>
</evidence>
<keyword evidence="4" id="KW-1185">Reference proteome</keyword>
<dbReference type="Pfam" id="PF13510">
    <property type="entry name" value="Fer2_4"/>
    <property type="match status" value="1"/>
</dbReference>
<dbReference type="RefSeq" id="WP_133612180.1">
    <property type="nucleotide sequence ID" value="NZ_SNYW01000006.1"/>
</dbReference>
<accession>A0A4R6WRJ7</accession>
<dbReference type="InterPro" id="IPR007419">
    <property type="entry name" value="BFD-like_2Fe2S-bd_dom"/>
</dbReference>
<dbReference type="Gene3D" id="1.10.10.1100">
    <property type="entry name" value="BFD-like [2Fe-2S]-binding domain"/>
    <property type="match status" value="1"/>
</dbReference>
<dbReference type="GO" id="GO:0016491">
    <property type="term" value="F:oxidoreductase activity"/>
    <property type="evidence" value="ECO:0007669"/>
    <property type="project" value="UniProtKB-KW"/>
</dbReference>
<evidence type="ECO:0000313" key="3">
    <source>
        <dbReference type="EMBL" id="TDQ84126.1"/>
    </source>
</evidence>
<dbReference type="SUPFAM" id="SSF51905">
    <property type="entry name" value="FAD/NAD(P)-binding domain"/>
    <property type="match status" value="1"/>
</dbReference>
<dbReference type="Proteomes" id="UP000295783">
    <property type="component" value="Unassembled WGS sequence"/>
</dbReference>
<dbReference type="PANTHER" id="PTHR42949:SF3">
    <property type="entry name" value="ANAEROBIC GLYCEROL-3-PHOSPHATE DEHYDROGENASE SUBUNIT B"/>
    <property type="match status" value="1"/>
</dbReference>
<dbReference type="InterPro" id="IPR042204">
    <property type="entry name" value="2Fe-2S-bd_N"/>
</dbReference>
<dbReference type="AlphaFoldDB" id="A0A4R6WRJ7"/>
<reference evidence="3 4" key="1">
    <citation type="submission" date="2019-03" db="EMBL/GenBank/DDBJ databases">
        <title>Genomic Encyclopedia of Type Strains, Phase III (KMG-III): the genomes of soil and plant-associated and newly described type strains.</title>
        <authorList>
            <person name="Whitman W."/>
        </authorList>
    </citation>
    <scope>NUCLEOTIDE SEQUENCE [LARGE SCALE GENOMIC DNA]</scope>
    <source>
        <strain evidence="3 4">CGMCC 1.7660</strain>
    </source>
</reference>
<gene>
    <name evidence="3" type="ORF">A8950_0674</name>
</gene>
<evidence type="ECO:0000259" key="2">
    <source>
        <dbReference type="Pfam" id="PF04324"/>
    </source>
</evidence>
<proteinExistence type="predicted"/>
<organism evidence="3 4">
    <name type="scientific">Dongia mobilis</name>
    <dbReference type="NCBI Taxonomy" id="578943"/>
    <lineage>
        <taxon>Bacteria</taxon>
        <taxon>Pseudomonadati</taxon>
        <taxon>Pseudomonadota</taxon>
        <taxon>Alphaproteobacteria</taxon>
        <taxon>Rhodospirillales</taxon>
        <taxon>Dongiaceae</taxon>
        <taxon>Dongia</taxon>
    </lineage>
</organism>
<feature type="domain" description="BFD-like [2Fe-2S]-binding" evidence="2">
    <location>
        <begin position="396"/>
        <end position="446"/>
    </location>
</feature>
<dbReference type="Gene3D" id="3.50.50.60">
    <property type="entry name" value="FAD/NAD(P)-binding domain"/>
    <property type="match status" value="1"/>
</dbReference>
<keyword evidence="1" id="KW-0560">Oxidoreductase</keyword>
<dbReference type="Gene3D" id="3.10.20.440">
    <property type="entry name" value="2Fe-2S iron-sulphur cluster binding domain, sarcosine oxidase, alpha subunit, N-terminal domain"/>
    <property type="match status" value="1"/>
</dbReference>
<name>A0A4R6WRJ7_9PROT</name>
<evidence type="ECO:0000313" key="4">
    <source>
        <dbReference type="Proteomes" id="UP000295783"/>
    </source>
</evidence>
<dbReference type="PANTHER" id="PTHR42949">
    <property type="entry name" value="ANAEROBIC GLYCEROL-3-PHOSPHATE DEHYDROGENASE SUBUNIT B"/>
    <property type="match status" value="1"/>
</dbReference>